<gene>
    <name evidence="8" type="ORF">JZO67_000784</name>
</gene>
<dbReference type="PROSITE" id="PS00761">
    <property type="entry name" value="SPASE_I_3"/>
    <property type="match status" value="1"/>
</dbReference>
<dbReference type="InterPro" id="IPR000223">
    <property type="entry name" value="Pept_S26A_signal_pept_1"/>
</dbReference>
<dbReference type="PANTHER" id="PTHR43390:SF1">
    <property type="entry name" value="CHLOROPLAST PROCESSING PEPTIDASE"/>
    <property type="match status" value="1"/>
</dbReference>
<reference evidence="8 9" key="2">
    <citation type="submission" date="2024-02" db="EMBL/GenBank/DDBJ databases">
        <title>The Genome Sequence of Enterococcus sp. DIV0159.</title>
        <authorList>
            <person name="Earl A."/>
            <person name="Manson A."/>
            <person name="Gilmore M."/>
            <person name="Sanders J."/>
            <person name="Shea T."/>
            <person name="Howe W."/>
            <person name="Livny J."/>
            <person name="Cuomo C."/>
            <person name="Neafsey D."/>
            <person name="Birren B."/>
        </authorList>
    </citation>
    <scope>NUCLEOTIDE SEQUENCE [LARGE SCALE GENOMIC DNA]</scope>
    <source>
        <strain evidence="8 9">665A</strain>
    </source>
</reference>
<evidence type="ECO:0000256" key="5">
    <source>
        <dbReference type="ARBA" id="ARBA00022801"/>
    </source>
</evidence>
<comment type="caution">
    <text evidence="8">The sequence shown here is derived from an EMBL/GenBank/DDBJ whole genome shotgun (WGS) entry which is preliminary data.</text>
</comment>
<keyword evidence="6" id="KW-0645">Protease</keyword>
<evidence type="ECO:0000313" key="9">
    <source>
        <dbReference type="Proteomes" id="UP000664357"/>
    </source>
</evidence>
<sequence length="123" mass="14434">MIQIISHRKPKRFDVVVLHPPENPKGLYLKRIIGLPNERIIYRDGQLYVNKKLVSDEFAKETEDFNWNEFSRDKIPEGYYFILGDNRAISKDSRHFGLITEEQILGVVKKKGYRLNEDIAGKN</sequence>
<dbReference type="NCBIfam" id="TIGR02227">
    <property type="entry name" value="sigpep_I_bact"/>
    <property type="match status" value="1"/>
</dbReference>
<dbReference type="Pfam" id="PF10502">
    <property type="entry name" value="Peptidase_S26"/>
    <property type="match status" value="1"/>
</dbReference>
<evidence type="ECO:0000256" key="6">
    <source>
        <dbReference type="RuleBase" id="RU362042"/>
    </source>
</evidence>
<dbReference type="InterPro" id="IPR036286">
    <property type="entry name" value="LexA/Signal_pep-like_sf"/>
</dbReference>
<dbReference type="InterPro" id="IPR019758">
    <property type="entry name" value="Pept_S26A_signal_pept_1_CS"/>
</dbReference>
<evidence type="ECO:0000256" key="1">
    <source>
        <dbReference type="ARBA" id="ARBA00000677"/>
    </source>
</evidence>
<evidence type="ECO:0000256" key="2">
    <source>
        <dbReference type="ARBA" id="ARBA00004401"/>
    </source>
</evidence>
<comment type="subcellular location">
    <subcellularLocation>
        <location evidence="2">Cell membrane</location>
        <topology evidence="2">Single-pass type II membrane protein</topology>
    </subcellularLocation>
    <subcellularLocation>
        <location evidence="6">Membrane</location>
        <topology evidence="6">Single-pass type II membrane protein</topology>
    </subcellularLocation>
</comment>
<dbReference type="InterPro" id="IPR019533">
    <property type="entry name" value="Peptidase_S26"/>
</dbReference>
<protein>
    <recommendedName>
        <fullName evidence="4 6">Signal peptidase I</fullName>
        <ecNumber evidence="4 6">3.4.21.89</ecNumber>
    </recommendedName>
</protein>
<dbReference type="SUPFAM" id="SSF51306">
    <property type="entry name" value="LexA/Signal peptidase"/>
    <property type="match status" value="1"/>
</dbReference>
<evidence type="ECO:0000313" key="8">
    <source>
        <dbReference type="EMBL" id="MEO1768845.1"/>
    </source>
</evidence>
<reference evidence="8 9" key="1">
    <citation type="submission" date="2021-03" db="EMBL/GenBank/DDBJ databases">
        <authorList>
            <person name="Gilmore M.S."/>
            <person name="Schwartzman J."/>
            <person name="Van Tyne D."/>
            <person name="Martin M."/>
            <person name="Earl A.M."/>
            <person name="Manson A.L."/>
            <person name="Straub T."/>
            <person name="Salamzade R."/>
            <person name="Saavedra J."/>
            <person name="Lebreton F."/>
            <person name="Prichula J."/>
            <person name="Schaufler K."/>
            <person name="Gaca A."/>
            <person name="Sgardioli B."/>
            <person name="Wagenaar J."/>
            <person name="Strong T."/>
        </authorList>
    </citation>
    <scope>NUCLEOTIDE SEQUENCE [LARGE SCALE GENOMIC DNA]</scope>
    <source>
        <strain evidence="8 9">665A</strain>
    </source>
</reference>
<comment type="similarity">
    <text evidence="3 6">Belongs to the peptidase S26 family.</text>
</comment>
<dbReference type="Gene3D" id="2.10.109.10">
    <property type="entry name" value="Umud Fragment, subunit A"/>
    <property type="match status" value="1"/>
</dbReference>
<dbReference type="PANTHER" id="PTHR43390">
    <property type="entry name" value="SIGNAL PEPTIDASE I"/>
    <property type="match status" value="1"/>
</dbReference>
<dbReference type="CDD" id="cd06530">
    <property type="entry name" value="S26_SPase_I"/>
    <property type="match status" value="1"/>
</dbReference>
<dbReference type="EC" id="3.4.21.89" evidence="4 6"/>
<organism evidence="8 9">
    <name type="scientific">Candidatus Enterococcus ferrettii</name>
    <dbReference type="NCBI Taxonomy" id="2815324"/>
    <lineage>
        <taxon>Bacteria</taxon>
        <taxon>Bacillati</taxon>
        <taxon>Bacillota</taxon>
        <taxon>Bacilli</taxon>
        <taxon>Lactobacillales</taxon>
        <taxon>Enterococcaceae</taxon>
        <taxon>Enterococcus</taxon>
    </lineage>
</organism>
<evidence type="ECO:0000256" key="3">
    <source>
        <dbReference type="ARBA" id="ARBA00009370"/>
    </source>
</evidence>
<keyword evidence="5 6" id="KW-0378">Hydrolase</keyword>
<dbReference type="Proteomes" id="UP000664357">
    <property type="component" value="Unassembled WGS sequence"/>
</dbReference>
<evidence type="ECO:0000256" key="4">
    <source>
        <dbReference type="ARBA" id="ARBA00013208"/>
    </source>
</evidence>
<evidence type="ECO:0000259" key="7">
    <source>
        <dbReference type="Pfam" id="PF10502"/>
    </source>
</evidence>
<feature type="domain" description="Peptidase S26" evidence="7">
    <location>
        <begin position="7"/>
        <end position="109"/>
    </location>
</feature>
<accession>A0ABV0ELM0</accession>
<proteinExistence type="inferred from homology"/>
<dbReference type="EMBL" id="JAFREL020000001">
    <property type="protein sequence ID" value="MEO1768845.1"/>
    <property type="molecule type" value="Genomic_DNA"/>
</dbReference>
<dbReference type="PRINTS" id="PR00727">
    <property type="entry name" value="LEADERPTASE"/>
</dbReference>
<comment type="catalytic activity">
    <reaction evidence="1 6">
        <text>Cleavage of hydrophobic, N-terminal signal or leader sequences from secreted and periplasmic proteins.</text>
        <dbReference type="EC" id="3.4.21.89"/>
    </reaction>
</comment>
<keyword evidence="9" id="KW-1185">Reference proteome</keyword>
<name>A0ABV0ELM0_9ENTE</name>